<name>A0A1G9VX40_9EURY</name>
<feature type="compositionally biased region" description="Basic and acidic residues" evidence="1">
    <location>
        <begin position="128"/>
        <end position="138"/>
    </location>
</feature>
<dbReference type="AlphaFoldDB" id="A0A1G9VX40"/>
<keyword evidence="3" id="KW-1185">Reference proteome</keyword>
<dbReference type="EMBL" id="FNHL01000003">
    <property type="protein sequence ID" value="SDM76496.1"/>
    <property type="molecule type" value="Genomic_DNA"/>
</dbReference>
<protein>
    <submittedName>
        <fullName evidence="2">SipW-cognate class signal peptide</fullName>
    </submittedName>
</protein>
<proteinExistence type="predicted"/>
<dbReference type="STRING" id="660521.SAMN04487949_2533"/>
<dbReference type="InterPro" id="IPR006311">
    <property type="entry name" value="TAT_signal"/>
</dbReference>
<dbReference type="OrthoDB" id="239585at2157"/>
<evidence type="ECO:0000313" key="2">
    <source>
        <dbReference type="EMBL" id="SDM76496.1"/>
    </source>
</evidence>
<dbReference type="NCBIfam" id="TIGR04088">
    <property type="entry name" value="cognate_SipW"/>
    <property type="match status" value="1"/>
</dbReference>
<gene>
    <name evidence="2" type="ORF">SAMN04487949_2533</name>
</gene>
<sequence>MSDKRVELTRRKVLGGLATIGAAGAATGAGTMAYFSDNETSSGNNISAGTVDLNSPSGFSANIENLKPGGSAESKTVSVTYDGSIDGVSLDIDTALSEPSESEAATNGSDLSADEFADRVEVVSASITHDRGGTKETDDLLADDSPSSPIKGNINATDDADAEEARDGETYVDLSELNDAMETVKGYATLNTDDTITLDLEVKLAADVGNEAQGDGVDFEVAFTVTQSADNTTSPTQA</sequence>
<dbReference type="InterPro" id="IPR022121">
    <property type="entry name" value="Peptidase_M73_camelysin"/>
</dbReference>
<evidence type="ECO:0000256" key="1">
    <source>
        <dbReference type="SAM" id="MobiDB-lite"/>
    </source>
</evidence>
<evidence type="ECO:0000313" key="3">
    <source>
        <dbReference type="Proteomes" id="UP000199451"/>
    </source>
</evidence>
<dbReference type="RefSeq" id="WP_089697877.1">
    <property type="nucleotide sequence ID" value="NZ_FNHL01000003.1"/>
</dbReference>
<dbReference type="Proteomes" id="UP000199451">
    <property type="component" value="Unassembled WGS sequence"/>
</dbReference>
<organism evidence="2 3">
    <name type="scientific">Halogranum gelatinilyticum</name>
    <dbReference type="NCBI Taxonomy" id="660521"/>
    <lineage>
        <taxon>Archaea</taxon>
        <taxon>Methanobacteriati</taxon>
        <taxon>Methanobacteriota</taxon>
        <taxon>Stenosarchaea group</taxon>
        <taxon>Halobacteria</taxon>
        <taxon>Halobacteriales</taxon>
        <taxon>Haloferacaceae</taxon>
    </lineage>
</organism>
<feature type="region of interest" description="Disordered" evidence="1">
    <location>
        <begin position="127"/>
        <end position="165"/>
    </location>
</feature>
<accession>A0A1G9VX40</accession>
<dbReference type="PROSITE" id="PS51318">
    <property type="entry name" value="TAT"/>
    <property type="match status" value="1"/>
</dbReference>
<dbReference type="Pfam" id="PF12389">
    <property type="entry name" value="Peptidase_M73"/>
    <property type="match status" value="1"/>
</dbReference>
<dbReference type="InterPro" id="IPR023833">
    <property type="entry name" value="Signal_pept_SipW-depend-type"/>
</dbReference>
<reference evidence="3" key="1">
    <citation type="submission" date="2016-10" db="EMBL/GenBank/DDBJ databases">
        <authorList>
            <person name="Varghese N."/>
            <person name="Submissions S."/>
        </authorList>
    </citation>
    <scope>NUCLEOTIDE SEQUENCE [LARGE SCALE GENOMIC DNA]</scope>
    <source>
        <strain evidence="3">CGMCC 1.10119</strain>
    </source>
</reference>